<dbReference type="PANTHER" id="PTHR30561:SF0">
    <property type="entry name" value="GUANIDINIUM EXPORTER"/>
    <property type="match status" value="1"/>
</dbReference>
<dbReference type="GO" id="GO:0022857">
    <property type="term" value="F:transmembrane transporter activity"/>
    <property type="evidence" value="ECO:0007669"/>
    <property type="project" value="InterPro"/>
</dbReference>
<dbReference type="Pfam" id="PF00893">
    <property type="entry name" value="Multi_Drug_Res"/>
    <property type="match status" value="1"/>
</dbReference>
<feature type="transmembrane region" description="Helical" evidence="10">
    <location>
        <begin position="57"/>
        <end position="78"/>
    </location>
</feature>
<dbReference type="Proteomes" id="UP000069902">
    <property type="component" value="Chromosome cPNK"/>
</dbReference>
<evidence type="ECO:0000256" key="3">
    <source>
        <dbReference type="ARBA" id="ARBA00022475"/>
    </source>
</evidence>
<keyword evidence="4 9" id="KW-0812">Transmembrane</keyword>
<dbReference type="FunCoup" id="A0A0U5K6C1">
    <property type="interactions" value="97"/>
</dbReference>
<name>A0A0U5K6C1_9BACT</name>
<dbReference type="SUPFAM" id="SSF103481">
    <property type="entry name" value="Multidrug resistance efflux transporter EmrE"/>
    <property type="match status" value="1"/>
</dbReference>
<dbReference type="FunFam" id="1.10.3730.20:FF:000001">
    <property type="entry name" value="Quaternary ammonium compound resistance transporter SugE"/>
    <property type="match status" value="1"/>
</dbReference>
<dbReference type="PATRIC" id="fig|389348.3.peg.2362"/>
<evidence type="ECO:0000256" key="8">
    <source>
        <dbReference type="ARBA" id="ARBA00039168"/>
    </source>
</evidence>
<evidence type="ECO:0000256" key="1">
    <source>
        <dbReference type="ARBA" id="ARBA00004651"/>
    </source>
</evidence>
<dbReference type="RefSeq" id="WP_032123792.1">
    <property type="nucleotide sequence ID" value="NZ_LN879502.1"/>
</dbReference>
<evidence type="ECO:0000256" key="9">
    <source>
        <dbReference type="RuleBase" id="RU003942"/>
    </source>
</evidence>
<dbReference type="KEGG" id="pnl:PNK_2103"/>
<gene>
    <name evidence="11" type="primary">sugE</name>
    <name evidence="11" type="ORF">PNK_2103</name>
</gene>
<dbReference type="STRING" id="389348.PNK_2103"/>
<evidence type="ECO:0000256" key="7">
    <source>
        <dbReference type="ARBA" id="ARBA00038151"/>
    </source>
</evidence>
<comment type="similarity">
    <text evidence="7">Belongs to the drug/metabolite transporter (DMT) superfamily. Small multidrug resistance (SMR) (TC 2.A.7.1) family. Gdx/SugE subfamily.</text>
</comment>
<dbReference type="GO" id="GO:1990961">
    <property type="term" value="P:xenobiotic detoxification by transmembrane export across the plasma membrane"/>
    <property type="evidence" value="ECO:0007669"/>
    <property type="project" value="UniProtKB-ARBA"/>
</dbReference>
<organism evidence="11 12">
    <name type="scientific">Candidatus Protochlamydia naegleriophila</name>
    <dbReference type="NCBI Taxonomy" id="389348"/>
    <lineage>
        <taxon>Bacteria</taxon>
        <taxon>Pseudomonadati</taxon>
        <taxon>Chlamydiota</taxon>
        <taxon>Chlamydiia</taxon>
        <taxon>Parachlamydiales</taxon>
        <taxon>Parachlamydiaceae</taxon>
        <taxon>Candidatus Protochlamydia</taxon>
    </lineage>
</organism>
<keyword evidence="3" id="KW-1003">Cell membrane</keyword>
<feature type="transmembrane region" description="Helical" evidence="10">
    <location>
        <begin position="84"/>
        <end position="104"/>
    </location>
</feature>
<keyword evidence="5 10" id="KW-1133">Transmembrane helix</keyword>
<dbReference type="InterPro" id="IPR037185">
    <property type="entry name" value="EmrE-like"/>
</dbReference>
<evidence type="ECO:0000313" key="11">
    <source>
        <dbReference type="EMBL" id="CUI17707.1"/>
    </source>
</evidence>
<dbReference type="InterPro" id="IPR000390">
    <property type="entry name" value="Small_drug/metabolite_transptr"/>
</dbReference>
<dbReference type="Gene3D" id="1.10.3730.20">
    <property type="match status" value="1"/>
</dbReference>
<comment type="subcellular location">
    <subcellularLocation>
        <location evidence="1 9">Cell membrane</location>
        <topology evidence="1 9">Multi-pass membrane protein</topology>
    </subcellularLocation>
</comment>
<accession>A0A0U5K6C1</accession>
<dbReference type="InterPro" id="IPR045324">
    <property type="entry name" value="Small_multidrug_res"/>
</dbReference>
<reference evidence="12" key="1">
    <citation type="submission" date="2015-09" db="EMBL/GenBank/DDBJ databases">
        <authorList>
            <person name="Bertelli C."/>
        </authorList>
    </citation>
    <scope>NUCLEOTIDE SEQUENCE [LARGE SCALE GENOMIC DNA]</scope>
    <source>
        <strain evidence="12">KNic</strain>
    </source>
</reference>
<dbReference type="PANTHER" id="PTHR30561">
    <property type="entry name" value="SMR FAMILY PROTON-DEPENDENT DRUG EFFLUX TRANSPORTER SUGE"/>
    <property type="match status" value="1"/>
</dbReference>
<evidence type="ECO:0000256" key="2">
    <source>
        <dbReference type="ARBA" id="ARBA00022448"/>
    </source>
</evidence>
<keyword evidence="12" id="KW-1185">Reference proteome</keyword>
<feature type="transmembrane region" description="Helical" evidence="10">
    <location>
        <begin position="29"/>
        <end position="50"/>
    </location>
</feature>
<evidence type="ECO:0000256" key="4">
    <source>
        <dbReference type="ARBA" id="ARBA00022692"/>
    </source>
</evidence>
<dbReference type="EMBL" id="LN879502">
    <property type="protein sequence ID" value="CUI17707.1"/>
    <property type="molecule type" value="Genomic_DNA"/>
</dbReference>
<dbReference type="GO" id="GO:0005886">
    <property type="term" value="C:plasma membrane"/>
    <property type="evidence" value="ECO:0007669"/>
    <property type="project" value="UniProtKB-SubCell"/>
</dbReference>
<keyword evidence="6 10" id="KW-0472">Membrane</keyword>
<protein>
    <recommendedName>
        <fullName evidence="8">Guanidinium exporter</fullName>
    </recommendedName>
</protein>
<evidence type="ECO:0000256" key="10">
    <source>
        <dbReference type="SAM" id="Phobius"/>
    </source>
</evidence>
<keyword evidence="2" id="KW-0813">Transport</keyword>
<dbReference type="InParanoid" id="A0A0U5K6C1"/>
<sequence>MNWIYLLIAGLFEVGFTTFLKLSENFTRFWPTVGFFLLAIMSFFSLSLSLKSIPIGTAYAIWTGIGAFGTALVGILYFGESTDFWRLFFLFCLISSIIGLKLVYSG</sequence>
<feature type="transmembrane region" description="Helical" evidence="10">
    <location>
        <begin position="5"/>
        <end position="23"/>
    </location>
</feature>
<proteinExistence type="inferred from homology"/>
<dbReference type="AlphaFoldDB" id="A0A0U5K6C1"/>
<evidence type="ECO:0000256" key="6">
    <source>
        <dbReference type="ARBA" id="ARBA00023136"/>
    </source>
</evidence>
<evidence type="ECO:0000313" key="12">
    <source>
        <dbReference type="Proteomes" id="UP000069902"/>
    </source>
</evidence>
<evidence type="ECO:0000256" key="5">
    <source>
        <dbReference type="ARBA" id="ARBA00022989"/>
    </source>
</evidence>